<dbReference type="GO" id="GO:0000156">
    <property type="term" value="F:phosphorelay response regulator activity"/>
    <property type="evidence" value="ECO:0007669"/>
    <property type="project" value="InterPro"/>
</dbReference>
<evidence type="ECO:0000256" key="4">
    <source>
        <dbReference type="PROSITE-ProRule" id="PRU00050"/>
    </source>
</evidence>
<dbReference type="GO" id="GO:0006935">
    <property type="term" value="P:chemotaxis"/>
    <property type="evidence" value="ECO:0007669"/>
    <property type="project" value="UniProtKB-UniRule"/>
</dbReference>
<dbReference type="PROSITE" id="PS50122">
    <property type="entry name" value="CHEB"/>
    <property type="match status" value="1"/>
</dbReference>
<gene>
    <name evidence="6" type="ORF">A2G96_27785</name>
</gene>
<dbReference type="SUPFAM" id="SSF52738">
    <property type="entry name" value="Methylesterase CheB, C-terminal domain"/>
    <property type="match status" value="1"/>
</dbReference>
<dbReference type="EMBL" id="CP014845">
    <property type="protein sequence ID" value="AMR81578.1"/>
    <property type="molecule type" value="Genomic_DNA"/>
</dbReference>
<dbReference type="GO" id="GO:0008984">
    <property type="term" value="F:protein-glutamate methylesterase activity"/>
    <property type="evidence" value="ECO:0007669"/>
    <property type="project" value="UniProtKB-EC"/>
</dbReference>
<dbReference type="STRING" id="1796606.A2G96_27785"/>
<evidence type="ECO:0000256" key="2">
    <source>
        <dbReference type="ARBA" id="ARBA00039140"/>
    </source>
</evidence>
<name>A0A142JU16_9BURK</name>
<dbReference type="PANTHER" id="PTHR42872">
    <property type="entry name" value="PROTEIN-GLUTAMATE METHYLESTERASE/PROTEIN-GLUTAMINE GLUTAMINASE"/>
    <property type="match status" value="1"/>
</dbReference>
<feature type="domain" description="CheB-type methylesterase" evidence="5">
    <location>
        <begin position="1"/>
        <end position="180"/>
    </location>
</feature>
<dbReference type="InterPro" id="IPR035909">
    <property type="entry name" value="CheB_C"/>
</dbReference>
<dbReference type="Proteomes" id="UP000075238">
    <property type="component" value="Chromosome 2"/>
</dbReference>
<dbReference type="InterPro" id="IPR000673">
    <property type="entry name" value="Sig_transdc_resp-reg_Me-estase"/>
</dbReference>
<evidence type="ECO:0000259" key="5">
    <source>
        <dbReference type="PROSITE" id="PS50122"/>
    </source>
</evidence>
<dbReference type="AlphaFoldDB" id="A0A142JU16"/>
<comment type="catalytic activity">
    <reaction evidence="3">
        <text>[protein]-L-glutamate 5-O-methyl ester + H2O = L-glutamyl-[protein] + methanol + H(+)</text>
        <dbReference type="Rhea" id="RHEA:23236"/>
        <dbReference type="Rhea" id="RHEA-COMP:10208"/>
        <dbReference type="Rhea" id="RHEA-COMP:10311"/>
        <dbReference type="ChEBI" id="CHEBI:15377"/>
        <dbReference type="ChEBI" id="CHEBI:15378"/>
        <dbReference type="ChEBI" id="CHEBI:17790"/>
        <dbReference type="ChEBI" id="CHEBI:29973"/>
        <dbReference type="ChEBI" id="CHEBI:82795"/>
        <dbReference type="EC" id="3.1.1.61"/>
    </reaction>
</comment>
<evidence type="ECO:0000256" key="1">
    <source>
        <dbReference type="ARBA" id="ARBA00022801"/>
    </source>
</evidence>
<dbReference type="KEGG" id="cnan:A2G96_27785"/>
<accession>A0A142JU16</accession>
<dbReference type="OrthoDB" id="9791760at2"/>
<dbReference type="Gene3D" id="3.40.50.180">
    <property type="entry name" value="Methylesterase CheB, C-terminal domain"/>
    <property type="match status" value="1"/>
</dbReference>
<dbReference type="CDD" id="cd16433">
    <property type="entry name" value="CheB"/>
    <property type="match status" value="1"/>
</dbReference>
<organism evidence="6 7">
    <name type="scientific">Cupriavidus nantongensis</name>
    <dbReference type="NCBI Taxonomy" id="1796606"/>
    <lineage>
        <taxon>Bacteria</taxon>
        <taxon>Pseudomonadati</taxon>
        <taxon>Pseudomonadota</taxon>
        <taxon>Betaproteobacteria</taxon>
        <taxon>Burkholderiales</taxon>
        <taxon>Burkholderiaceae</taxon>
        <taxon>Cupriavidus</taxon>
    </lineage>
</organism>
<keyword evidence="7" id="KW-1185">Reference proteome</keyword>
<keyword evidence="1 4" id="KW-0378">Hydrolase</keyword>
<proteinExistence type="predicted"/>
<dbReference type="Pfam" id="PF01339">
    <property type="entry name" value="CheB_methylest"/>
    <property type="match status" value="1"/>
</dbReference>
<feature type="active site" evidence="4">
    <location>
        <position position="11"/>
    </location>
</feature>
<keyword evidence="4" id="KW-0145">Chemotaxis</keyword>
<feature type="active site" evidence="4">
    <location>
        <position position="38"/>
    </location>
</feature>
<protein>
    <recommendedName>
        <fullName evidence="2">protein-glutamate methylesterase</fullName>
        <ecNumber evidence="2">3.1.1.61</ecNumber>
    </recommendedName>
</protein>
<dbReference type="InterPro" id="IPR011247">
    <property type="entry name" value="Chemotax_prot-Glu_Me-esterase"/>
</dbReference>
<reference evidence="6 7" key="1">
    <citation type="submission" date="2016-03" db="EMBL/GenBank/DDBJ databases">
        <title>Complete genome sequence of a novel chlorpyrifos degrading bacterium, Cupriavidus nantongensis sp. X1.</title>
        <authorList>
            <person name="Fang L."/>
        </authorList>
    </citation>
    <scope>NUCLEOTIDE SEQUENCE [LARGE SCALE GENOMIC DNA]</scope>
    <source>
        <strain evidence="6 7">X1</strain>
    </source>
</reference>
<dbReference type="PIRSF" id="PIRSF036461">
    <property type="entry name" value="Chmtx_methlestr"/>
    <property type="match status" value="1"/>
</dbReference>
<dbReference type="PANTHER" id="PTHR42872:SF6">
    <property type="entry name" value="PROTEIN-GLUTAMATE METHYLESTERASE_PROTEIN-GLUTAMINE GLUTAMINASE"/>
    <property type="match status" value="1"/>
</dbReference>
<evidence type="ECO:0000313" key="7">
    <source>
        <dbReference type="Proteomes" id="UP000075238"/>
    </source>
</evidence>
<evidence type="ECO:0000313" key="6">
    <source>
        <dbReference type="EMBL" id="AMR81578.1"/>
    </source>
</evidence>
<dbReference type="GO" id="GO:0005737">
    <property type="term" value="C:cytoplasm"/>
    <property type="evidence" value="ECO:0007669"/>
    <property type="project" value="InterPro"/>
</dbReference>
<evidence type="ECO:0000256" key="3">
    <source>
        <dbReference type="ARBA" id="ARBA00048267"/>
    </source>
</evidence>
<feature type="active site" evidence="4">
    <location>
        <position position="129"/>
    </location>
</feature>
<sequence>MMRDTVVVGTSTGGVDALRQLAAGLPARFDAAILVVLHIGANPSMLPQMLMQAGPLPAHHARDDEAVLPGVIYVAPPDHHLMIDGERTMLRRGPKENFARPAIDPLFRSAAISRRNRVIGAILTGQLDDGSAGLHAVHECGGITIVQDPDSAYAPDMPRNALRAVTPHYVLPLDGIASELARLAGSPAHATPVPPAPLVMEHALSTGPSSIDAVQQIALPSALTCPECGGALWEIRDAVPPRFRCHTGHTFGLLTLRHACNNALEHMLYDALRALHEQNELYTRIAAYHMQIGDTDVARQYTEAAGRAAASAKRIEGWLRES</sequence>
<dbReference type="EC" id="3.1.1.61" evidence="2"/>
<dbReference type="RefSeq" id="WP_062803374.1">
    <property type="nucleotide sequence ID" value="NZ_CP014845.1"/>
</dbReference>